<dbReference type="Pfam" id="PF05676">
    <property type="entry name" value="NDUF_B7"/>
    <property type="match status" value="1"/>
</dbReference>
<keyword evidence="10" id="KW-0496">Mitochondrion</keyword>
<dbReference type="PANTHER" id="PTHR20900">
    <property type="entry name" value="NADH:UBIQUINONE OXIDOREDUCTASE B18-LIKE SUBUNIT"/>
    <property type="match status" value="1"/>
</dbReference>
<keyword evidence="6" id="KW-0813">Transport</keyword>
<evidence type="ECO:0000256" key="4">
    <source>
        <dbReference type="ARBA" id="ARBA00008006"/>
    </source>
</evidence>
<evidence type="ECO:0000256" key="11">
    <source>
        <dbReference type="ARBA" id="ARBA00023136"/>
    </source>
</evidence>
<dbReference type="InterPro" id="IPR008698">
    <property type="entry name" value="NDUB7"/>
</dbReference>
<evidence type="ECO:0000256" key="1">
    <source>
        <dbReference type="ARBA" id="ARBA00003195"/>
    </source>
</evidence>
<evidence type="ECO:0000256" key="5">
    <source>
        <dbReference type="ARBA" id="ARBA00018677"/>
    </source>
</evidence>
<sequence>MGNSLGNLSTINGSTISTLVEPPPLQRFKSDQDPNFGFPNGRKPRVMKATEAEMISARLPHRYRDYCAHDLINYKACRKHNFPFVLKCHHEKHLYEQCQYDDYVLRFMETERSRRLKEREERIAKKRAKEELE</sequence>
<keyword evidence="7" id="KW-0679">Respiratory chain</keyword>
<keyword evidence="12" id="KW-1015">Disulfide bond</keyword>
<evidence type="ECO:0000256" key="6">
    <source>
        <dbReference type="ARBA" id="ARBA00022448"/>
    </source>
</evidence>
<dbReference type="EMBL" id="GGLE01004450">
    <property type="protein sequence ID" value="MBY08576.1"/>
    <property type="molecule type" value="Transcribed_RNA"/>
</dbReference>
<evidence type="ECO:0000256" key="7">
    <source>
        <dbReference type="ARBA" id="ARBA00022660"/>
    </source>
</evidence>
<organism evidence="13">
    <name type="scientific">Ornithodoros turicata</name>
    <dbReference type="NCBI Taxonomy" id="34597"/>
    <lineage>
        <taxon>Eukaryota</taxon>
        <taxon>Metazoa</taxon>
        <taxon>Ecdysozoa</taxon>
        <taxon>Arthropoda</taxon>
        <taxon>Chelicerata</taxon>
        <taxon>Arachnida</taxon>
        <taxon>Acari</taxon>
        <taxon>Parasitiformes</taxon>
        <taxon>Ixodida</taxon>
        <taxon>Ixodoidea</taxon>
        <taxon>Argasidae</taxon>
        <taxon>Ornithodorinae</taxon>
        <taxon>Ornithodoros</taxon>
    </lineage>
</organism>
<dbReference type="PANTHER" id="PTHR20900:SF0">
    <property type="entry name" value="NADH DEHYDROGENASE [UBIQUINONE] 1 BETA SUBCOMPLEX SUBUNIT 7"/>
    <property type="match status" value="1"/>
</dbReference>
<protein>
    <recommendedName>
        <fullName evidence="5">NADH dehydrogenase [ubiquinone] 1 beta subcomplex subunit 7</fullName>
    </recommendedName>
</protein>
<keyword evidence="11" id="KW-0472">Membrane</keyword>
<accession>A0A2R5LGC3</accession>
<evidence type="ECO:0000256" key="9">
    <source>
        <dbReference type="ARBA" id="ARBA00022982"/>
    </source>
</evidence>
<evidence type="ECO:0000256" key="10">
    <source>
        <dbReference type="ARBA" id="ARBA00023128"/>
    </source>
</evidence>
<dbReference type="AlphaFoldDB" id="A0A2R5LGC3"/>
<keyword evidence="8" id="KW-0999">Mitochondrion inner membrane</keyword>
<evidence type="ECO:0000256" key="12">
    <source>
        <dbReference type="ARBA" id="ARBA00023157"/>
    </source>
</evidence>
<comment type="subcellular location">
    <subcellularLocation>
        <location evidence="3">Mitochondrion inner membrane</location>
        <topology evidence="3">Peripheral membrane protein</topology>
    </subcellularLocation>
    <subcellularLocation>
        <location evidence="2">Mitochondrion intermembrane space</location>
    </subcellularLocation>
</comment>
<comment type="function">
    <text evidence="1">Accessory subunit of the mitochondrial membrane respiratory chain NADH dehydrogenase (Complex I), that is believed not to be involved in catalysis. Complex I functions in the transfer of electrons from NADH to the respiratory chain. The immediate electron acceptor for the enzyme is believed to be ubiquinone.</text>
</comment>
<name>A0A2R5LGC3_9ACAR</name>
<comment type="similarity">
    <text evidence="4">Belongs to the complex I NDUFB7 subunit family.</text>
</comment>
<keyword evidence="9" id="KW-0249">Electron transport</keyword>
<evidence type="ECO:0000256" key="2">
    <source>
        <dbReference type="ARBA" id="ARBA00004569"/>
    </source>
</evidence>
<evidence type="ECO:0000256" key="3">
    <source>
        <dbReference type="ARBA" id="ARBA00004637"/>
    </source>
</evidence>
<dbReference type="GO" id="GO:0005758">
    <property type="term" value="C:mitochondrial intermembrane space"/>
    <property type="evidence" value="ECO:0007669"/>
    <property type="project" value="UniProtKB-SubCell"/>
</dbReference>
<reference evidence="13" key="1">
    <citation type="submission" date="2018-03" db="EMBL/GenBank/DDBJ databases">
        <title>The relapsing fever spirochete Borrelia turicatae persists in the highly oxidative environment of its soft-bodied tick vector.</title>
        <authorList>
            <person name="Bourret T.J."/>
            <person name="Boyle W.K."/>
            <person name="Valenzuela J.G."/>
            <person name="Oliveira F."/>
            <person name="Lopez J.E."/>
        </authorList>
    </citation>
    <scope>NUCLEOTIDE SEQUENCE</scope>
    <source>
        <strain evidence="13">Kansas strain/isolate</strain>
        <tissue evidence="13">Salivary glands</tissue>
    </source>
</reference>
<evidence type="ECO:0000313" key="13">
    <source>
        <dbReference type="EMBL" id="MBY08576.1"/>
    </source>
</evidence>
<proteinExistence type="inferred from homology"/>
<dbReference type="GO" id="GO:0005743">
    <property type="term" value="C:mitochondrial inner membrane"/>
    <property type="evidence" value="ECO:0007669"/>
    <property type="project" value="UniProtKB-SubCell"/>
</dbReference>
<evidence type="ECO:0000256" key="8">
    <source>
        <dbReference type="ARBA" id="ARBA00022792"/>
    </source>
</evidence>
<keyword evidence="13" id="KW-0830">Ubiquinone</keyword>